<comment type="caution">
    <text evidence="2">The sequence shown here is derived from an EMBL/GenBank/DDBJ whole genome shotgun (WGS) entry which is preliminary data.</text>
</comment>
<evidence type="ECO:0000313" key="3">
    <source>
        <dbReference type="Proteomes" id="UP000035037"/>
    </source>
</evidence>
<dbReference type="NCBIfam" id="TIGR03792">
    <property type="entry name" value="TIGR03792 family protein"/>
    <property type="match status" value="1"/>
</dbReference>
<reference evidence="2 3" key="1">
    <citation type="submission" date="2015-02" db="EMBL/GenBank/DDBJ databases">
        <authorList>
            <person name="Slaby B."/>
            <person name="Hentschel U."/>
        </authorList>
    </citation>
    <scope>NUCLEOTIDE SEQUENCE [LARGE SCALE GENOMIC DNA]</scope>
    <source>
        <strain evidence="2">15L</strain>
    </source>
</reference>
<evidence type="ECO:0000313" key="2">
    <source>
        <dbReference type="EMBL" id="KKZ11525.1"/>
    </source>
</evidence>
<accession>A0A0G8ATW3</accession>
<sequence length="156" mass="17475">MSPRFFALLACCLALLVLFPGRVGGTPSTPAADRPKAQEPVMVEMLRLAVPTTLHDAWLNAEVEVWKPWLEQQQGYLGRDLYWDPQEEQAYVLIRWRSRQEWKAVTDEEVAAVQARFVAAINQAAAEDAADPIPLMAASQWLLLASEVPRDTWGSS</sequence>
<evidence type="ECO:0008006" key="4">
    <source>
        <dbReference type="Google" id="ProtNLM"/>
    </source>
</evidence>
<protein>
    <recommendedName>
        <fullName evidence="4">ABM domain-containing protein</fullName>
    </recommendedName>
</protein>
<organism evidence="2 3">
    <name type="scientific">Candidatus Synechococcus spongiarum 15L</name>
    <dbReference type="NCBI Taxonomy" id="1608419"/>
    <lineage>
        <taxon>Bacteria</taxon>
        <taxon>Bacillati</taxon>
        <taxon>Cyanobacteriota</taxon>
        <taxon>Cyanophyceae</taxon>
        <taxon>Synechococcales</taxon>
        <taxon>Synechococcaceae</taxon>
        <taxon>Synechococcus</taxon>
    </lineage>
</organism>
<gene>
    <name evidence="2" type="ORF">TQ37_06990</name>
</gene>
<dbReference type="SUPFAM" id="SSF54909">
    <property type="entry name" value="Dimeric alpha+beta barrel"/>
    <property type="match status" value="1"/>
</dbReference>
<dbReference type="AlphaFoldDB" id="A0A0G8ATW3"/>
<proteinExistence type="predicted"/>
<reference evidence="2 3" key="2">
    <citation type="submission" date="2015-05" db="EMBL/GenBank/DDBJ databases">
        <title>Lifestyle Evolution in Cyanobacterial Symbionts of Sponges.</title>
        <authorList>
            <person name="Burgsdorf I."/>
            <person name="Slaby B.M."/>
            <person name="Handley K.M."/>
            <person name="Haber M."/>
            <person name="Blom J."/>
            <person name="Marshall C.W."/>
            <person name="Gilbert J.A."/>
            <person name="Hentschel U."/>
            <person name="Steindler L."/>
        </authorList>
    </citation>
    <scope>NUCLEOTIDE SEQUENCE [LARGE SCALE GENOMIC DNA]</scope>
    <source>
        <strain evidence="2">15L</strain>
    </source>
</reference>
<dbReference type="EMBL" id="JYFQ01000140">
    <property type="protein sequence ID" value="KKZ11525.1"/>
    <property type="molecule type" value="Genomic_DNA"/>
</dbReference>
<dbReference type="Proteomes" id="UP000035037">
    <property type="component" value="Unassembled WGS sequence"/>
</dbReference>
<evidence type="ECO:0000256" key="1">
    <source>
        <dbReference type="SAM" id="SignalP"/>
    </source>
</evidence>
<feature type="chain" id="PRO_5002569378" description="ABM domain-containing protein" evidence="1">
    <location>
        <begin position="26"/>
        <end position="156"/>
    </location>
</feature>
<dbReference type="InterPro" id="IPR011008">
    <property type="entry name" value="Dimeric_a/b-barrel"/>
</dbReference>
<feature type="signal peptide" evidence="1">
    <location>
        <begin position="1"/>
        <end position="25"/>
    </location>
</feature>
<keyword evidence="1" id="KW-0732">Signal</keyword>
<dbReference type="PATRIC" id="fig|1608419.3.peg.508"/>
<name>A0A0G8ATW3_9SYNE</name>
<dbReference type="InterPro" id="IPR022512">
    <property type="entry name" value="CHP03792"/>
</dbReference>